<comment type="caution">
    <text evidence="2">The sequence shown here is derived from an EMBL/GenBank/DDBJ whole genome shotgun (WGS) entry which is preliminary data.</text>
</comment>
<dbReference type="Proteomes" id="UP001324115">
    <property type="component" value="Unassembled WGS sequence"/>
</dbReference>
<keyword evidence="3" id="KW-1185">Reference proteome</keyword>
<evidence type="ECO:0000313" key="3">
    <source>
        <dbReference type="Proteomes" id="UP001324115"/>
    </source>
</evidence>
<proteinExistence type="predicted"/>
<dbReference type="PANTHER" id="PTHR45749">
    <property type="match status" value="1"/>
</dbReference>
<protein>
    <recommendedName>
        <fullName evidence="1">TTF-type domain-containing protein</fullName>
    </recommendedName>
</protein>
<evidence type="ECO:0000259" key="1">
    <source>
        <dbReference type="SMART" id="SM00597"/>
    </source>
</evidence>
<dbReference type="AlphaFoldDB" id="A0AAN7FY06"/>
<organism evidence="2 3">
    <name type="scientific">Quercus rubra</name>
    <name type="common">Northern red oak</name>
    <name type="synonym">Quercus borealis</name>
    <dbReference type="NCBI Taxonomy" id="3512"/>
    <lineage>
        <taxon>Eukaryota</taxon>
        <taxon>Viridiplantae</taxon>
        <taxon>Streptophyta</taxon>
        <taxon>Embryophyta</taxon>
        <taxon>Tracheophyta</taxon>
        <taxon>Spermatophyta</taxon>
        <taxon>Magnoliopsida</taxon>
        <taxon>eudicotyledons</taxon>
        <taxon>Gunneridae</taxon>
        <taxon>Pentapetalae</taxon>
        <taxon>rosids</taxon>
        <taxon>fabids</taxon>
        <taxon>Fagales</taxon>
        <taxon>Fagaceae</taxon>
        <taxon>Quercus</taxon>
    </lineage>
</organism>
<name>A0AAN7FY06_QUERU</name>
<gene>
    <name evidence="2" type="ORF">RGQ29_011772</name>
</gene>
<sequence length="618" mass="71830">MTNLLTNNIYDPSQWENIDTKLRDLLVEKGPIRENDLKFPLDKERRHFSTTFYFKKLSNGEKFDRRWLVYSKDLDKAFCFCCKLFNSTTHGNCTNQLTNEGTNDWRNISNKIKNHETSKEHVTNMNAWIDLEMRLLKSKTIDKNFQEQVNKEKDHWKKVLLRIIAVVKNLGKNNLAFRGKNEKIYQENNGNFLSLIEMIAEFDPVMQEHVQRIQHGAIHNHYLGHNIQNELIQLLANEIKDGSHQEQMTLVLRCVNISTSPIKIDEHFVEFLKVDDTSGKGLFNEIISVIKSLELDINDVRGQGYDNGSNMKGKKQGVQKRIIDINPRAFYTPCGCHNLNLVLCDVANSCPKAISFFGVVQRIYTLFSSSTKRWKILQDNVSSLTLKPLSQTRWESRIESVKAIKFQALEIRDALLQLAKTSEDPKTKSEADCLATYELESFEFLLGMTIWYDILFAVNSVSKNLQSKDMHIDIAIDQLKGLISFFKKYREDGFTSAMISSKEIAIKMEIEPIFHEKRIIRRKKQFDENVNDEITQSAEESFRINYFLYIVDQAISSIEKRSFSKLKLIKSYLRSTMSQERLSGLAILSIEKEMLEELKYKNLISNFASQKARKIDFK</sequence>
<dbReference type="SUPFAM" id="SSF53098">
    <property type="entry name" value="Ribonuclease H-like"/>
    <property type="match status" value="1"/>
</dbReference>
<dbReference type="SMART" id="SM00597">
    <property type="entry name" value="ZnF_TTF"/>
    <property type="match status" value="1"/>
</dbReference>
<dbReference type="InterPro" id="IPR025398">
    <property type="entry name" value="DUF4371"/>
</dbReference>
<dbReference type="Pfam" id="PF14291">
    <property type="entry name" value="DUF4371"/>
    <property type="match status" value="1"/>
</dbReference>
<evidence type="ECO:0000313" key="2">
    <source>
        <dbReference type="EMBL" id="KAK4602917.1"/>
    </source>
</evidence>
<dbReference type="InterPro" id="IPR012337">
    <property type="entry name" value="RNaseH-like_sf"/>
</dbReference>
<dbReference type="PANTHER" id="PTHR45749:SF32">
    <property type="entry name" value="ZINC FINGER MYM-TYPE PROTEIN 1-LIKE"/>
    <property type="match status" value="1"/>
</dbReference>
<dbReference type="EMBL" id="JAXUIC010000002">
    <property type="protein sequence ID" value="KAK4602917.1"/>
    <property type="molecule type" value="Genomic_DNA"/>
</dbReference>
<reference evidence="2 3" key="1">
    <citation type="journal article" date="2023" name="G3 (Bethesda)">
        <title>A haplotype-resolved chromosome-scale genome for Quercus rubra L. provides insights into the genetics of adaptive traits for red oak species.</title>
        <authorList>
            <person name="Kapoor B."/>
            <person name="Jenkins J."/>
            <person name="Schmutz J."/>
            <person name="Zhebentyayeva T."/>
            <person name="Kuelheim C."/>
            <person name="Coggeshall M."/>
            <person name="Heim C."/>
            <person name="Lasky J.R."/>
            <person name="Leites L."/>
            <person name="Islam-Faridi N."/>
            <person name="Romero-Severson J."/>
            <person name="DeLeo V.L."/>
            <person name="Lucas S.M."/>
            <person name="Lazic D."/>
            <person name="Gailing O."/>
            <person name="Carlson J."/>
            <person name="Staton M."/>
        </authorList>
    </citation>
    <scope>NUCLEOTIDE SEQUENCE [LARGE SCALE GENOMIC DNA]</scope>
    <source>
        <strain evidence="2">Pseudo-F2</strain>
    </source>
</reference>
<feature type="domain" description="TTF-type" evidence="1">
    <location>
        <begin position="53"/>
        <end position="140"/>
    </location>
</feature>
<accession>A0AAN7FY06</accession>
<dbReference type="InterPro" id="IPR006580">
    <property type="entry name" value="Znf_TTF"/>
</dbReference>